<keyword evidence="2" id="KW-0812">Transmembrane</keyword>
<feature type="transmembrane region" description="Helical" evidence="2">
    <location>
        <begin position="64"/>
        <end position="85"/>
    </location>
</feature>
<proteinExistence type="predicted"/>
<evidence type="ECO:0000256" key="2">
    <source>
        <dbReference type="SAM" id="Phobius"/>
    </source>
</evidence>
<keyword evidence="2" id="KW-1133">Transmembrane helix</keyword>
<name>U4L232_PYROM</name>
<evidence type="ECO:0000313" key="3">
    <source>
        <dbReference type="EMBL" id="CCX08921.1"/>
    </source>
</evidence>
<dbReference type="EMBL" id="HF935437">
    <property type="protein sequence ID" value="CCX08921.1"/>
    <property type="molecule type" value="Genomic_DNA"/>
</dbReference>
<dbReference type="Proteomes" id="UP000018144">
    <property type="component" value="Unassembled WGS sequence"/>
</dbReference>
<keyword evidence="2" id="KW-0472">Membrane</keyword>
<evidence type="ECO:0000313" key="4">
    <source>
        <dbReference type="Proteomes" id="UP000018144"/>
    </source>
</evidence>
<evidence type="ECO:0000256" key="1">
    <source>
        <dbReference type="SAM" id="MobiDB-lite"/>
    </source>
</evidence>
<keyword evidence="4" id="KW-1185">Reference proteome</keyword>
<protein>
    <submittedName>
        <fullName evidence="3">Uncharacterized protein</fullName>
    </submittedName>
</protein>
<sequence>MEGWTTYFRPGVSAGSLLQVGCHKQEFMISQAEWPREDVLGVIRAVYPLKKDLAANTIGASNGAGTAIGVIAGIAGMVLLGFAVVRVKTGHWWPFGEANKAQELPVEGMSSGKSVGSIGPLVGVDQDYVVQLQEMYTHQDAVELPAEELGYQPSMLKSSRVPSPSLSGPAAIQDV</sequence>
<feature type="region of interest" description="Disordered" evidence="1">
    <location>
        <begin position="155"/>
        <end position="175"/>
    </location>
</feature>
<dbReference type="AlphaFoldDB" id="U4L232"/>
<gene>
    <name evidence="3" type="ORF">PCON_08514</name>
</gene>
<feature type="compositionally biased region" description="Polar residues" evidence="1">
    <location>
        <begin position="155"/>
        <end position="166"/>
    </location>
</feature>
<reference evidence="3 4" key="1">
    <citation type="journal article" date="2013" name="PLoS Genet.">
        <title>The genome and development-dependent transcriptomes of Pyronema confluens: a window into fungal evolution.</title>
        <authorList>
            <person name="Traeger S."/>
            <person name="Altegoer F."/>
            <person name="Freitag M."/>
            <person name="Gabaldon T."/>
            <person name="Kempken F."/>
            <person name="Kumar A."/>
            <person name="Marcet-Houben M."/>
            <person name="Poggeler S."/>
            <person name="Stajich J.E."/>
            <person name="Nowrousian M."/>
        </authorList>
    </citation>
    <scope>NUCLEOTIDE SEQUENCE [LARGE SCALE GENOMIC DNA]</scope>
    <source>
        <strain evidence="4">CBS 100304</strain>
        <tissue evidence="3">Vegetative mycelium</tissue>
    </source>
</reference>
<organism evidence="3 4">
    <name type="scientific">Pyronema omphalodes (strain CBS 100304)</name>
    <name type="common">Pyronema confluens</name>
    <dbReference type="NCBI Taxonomy" id="1076935"/>
    <lineage>
        <taxon>Eukaryota</taxon>
        <taxon>Fungi</taxon>
        <taxon>Dikarya</taxon>
        <taxon>Ascomycota</taxon>
        <taxon>Pezizomycotina</taxon>
        <taxon>Pezizomycetes</taxon>
        <taxon>Pezizales</taxon>
        <taxon>Pyronemataceae</taxon>
        <taxon>Pyronema</taxon>
    </lineage>
</organism>
<accession>U4L232</accession>